<gene>
    <name evidence="1" type="ORF">HHI36_021534</name>
</gene>
<sequence length="197" mass="22915">MDQGFYGLTRNEFAQKNDIPYKFNVNSKRDGADWTRNFFKKYNLSLRTPQKKRIMGFNKIQVEKFYNILTKRSNKNLNILRTKLEASGRTKIIQLKNVDRDTFTNKAEIIRVIGGFYEELSRSELPIPPDVKEQNRNKVTNVNSEEMPDITAEEIRSALNQLKNGRSTVEDRITNEMLKFGGDVLIRADTPENYAIT</sequence>
<comment type="caution">
    <text evidence="1">The sequence shown here is derived from an EMBL/GenBank/DDBJ whole genome shotgun (WGS) entry which is preliminary data.</text>
</comment>
<protein>
    <submittedName>
        <fullName evidence="1">Uncharacterized protein</fullName>
    </submittedName>
</protein>
<proteinExistence type="predicted"/>
<accession>A0ABD2MX86</accession>
<dbReference type="AlphaFoldDB" id="A0ABD2MX86"/>
<dbReference type="Proteomes" id="UP001516400">
    <property type="component" value="Unassembled WGS sequence"/>
</dbReference>
<evidence type="ECO:0000313" key="2">
    <source>
        <dbReference type="Proteomes" id="UP001516400"/>
    </source>
</evidence>
<name>A0ABD2MX86_9CUCU</name>
<dbReference type="EMBL" id="JABFTP020000042">
    <property type="protein sequence ID" value="KAL3271034.1"/>
    <property type="molecule type" value="Genomic_DNA"/>
</dbReference>
<organism evidence="1 2">
    <name type="scientific">Cryptolaemus montrouzieri</name>
    <dbReference type="NCBI Taxonomy" id="559131"/>
    <lineage>
        <taxon>Eukaryota</taxon>
        <taxon>Metazoa</taxon>
        <taxon>Ecdysozoa</taxon>
        <taxon>Arthropoda</taxon>
        <taxon>Hexapoda</taxon>
        <taxon>Insecta</taxon>
        <taxon>Pterygota</taxon>
        <taxon>Neoptera</taxon>
        <taxon>Endopterygota</taxon>
        <taxon>Coleoptera</taxon>
        <taxon>Polyphaga</taxon>
        <taxon>Cucujiformia</taxon>
        <taxon>Coccinelloidea</taxon>
        <taxon>Coccinellidae</taxon>
        <taxon>Scymninae</taxon>
        <taxon>Scymnini</taxon>
        <taxon>Cryptolaemus</taxon>
    </lineage>
</organism>
<reference evidence="1 2" key="1">
    <citation type="journal article" date="2021" name="BMC Biol.">
        <title>Horizontally acquired antibacterial genes associated with adaptive radiation of ladybird beetles.</title>
        <authorList>
            <person name="Li H.S."/>
            <person name="Tang X.F."/>
            <person name="Huang Y.H."/>
            <person name="Xu Z.Y."/>
            <person name="Chen M.L."/>
            <person name="Du X.Y."/>
            <person name="Qiu B.Y."/>
            <person name="Chen P.T."/>
            <person name="Zhang W."/>
            <person name="Slipinski A."/>
            <person name="Escalona H.E."/>
            <person name="Waterhouse R.M."/>
            <person name="Zwick A."/>
            <person name="Pang H."/>
        </authorList>
    </citation>
    <scope>NUCLEOTIDE SEQUENCE [LARGE SCALE GENOMIC DNA]</scope>
    <source>
        <strain evidence="1">SYSU2018</strain>
    </source>
</reference>
<evidence type="ECO:0000313" key="1">
    <source>
        <dbReference type="EMBL" id="KAL3271034.1"/>
    </source>
</evidence>
<keyword evidence="2" id="KW-1185">Reference proteome</keyword>